<sequence>MFSMSVTRDRSAPAVPRRGERVKSNKQVTAATMKDVALKAKVSTATVSRALMNPDKVSQSTRSRVEQAALEVGYFPQSMGRNVKRNESRTILVIVPDICDPFFSEIIRGIEVTAAEQGYLVLIGDCAHQNQKEKTFLNLIITKQIDGMVLLSSRLPFDASVEEQRNLPPMVMSNEFAPELELPTVHIDNLTAAFNAMNYLLDLGHKRIGCIAGPEDMPLCHYRLQGYVQALRRSGIVVDPHYIARGDFTFEAGANALKQLLEQPLPPTAVFCHSDVMALGALSWAKRQGLKVPDDLSIIGFDNIALAEFCDPPLTTVAQPRFDIGREAMLLLLDQMQGQNVSSGSRLMDCELIIRGSTRALP</sequence>
<dbReference type="Pfam" id="PF13377">
    <property type="entry name" value="Peripla_BP_3"/>
    <property type="match status" value="1"/>
</dbReference>
<dbReference type="SUPFAM" id="SSF47413">
    <property type="entry name" value="lambda repressor-like DNA-binding domains"/>
    <property type="match status" value="1"/>
</dbReference>
<keyword evidence="1" id="KW-0678">Repressor</keyword>
<dbReference type="CDD" id="cd06284">
    <property type="entry name" value="PBP1_LacI-like"/>
    <property type="match status" value="1"/>
</dbReference>
<gene>
    <name evidence="7" type="ORF">A673_01116</name>
</gene>
<reference evidence="7 8" key="1">
    <citation type="submission" date="2013-04" db="EMBL/GenBank/DDBJ databases">
        <authorList>
            <person name="McClelland M."/>
            <person name="Porwollik S."/>
            <person name="Desai P."/>
            <person name="Cheng P."/>
            <person name="Wollam A."/>
            <person name="Pepin K."/>
            <person name="Palsikar V.B."/>
            <person name="Fulton L."/>
            <person name="Fulton R."/>
            <person name="Delehaunty K."/>
            <person name="Fronick C."/>
            <person name="Godfrey J."/>
            <person name="Waligorski J."/>
            <person name="Appelbaum E."/>
            <person name="Tomlinson C."/>
            <person name="Warren W."/>
            <person name="Sodergren E."/>
            <person name="Weinstock G."/>
            <person name="Wilson R.K."/>
        </authorList>
    </citation>
    <scope>NUCLEOTIDE SEQUENCE [LARGE SCALE GENOMIC DNA]</scope>
    <source>
        <strain evidence="7 8">2009K0958</strain>
    </source>
</reference>
<dbReference type="InterPro" id="IPR046335">
    <property type="entry name" value="LacI/GalR-like_sensor"/>
</dbReference>
<keyword evidence="2" id="KW-0805">Transcription regulation</keyword>
<dbReference type="GO" id="GO:0000976">
    <property type="term" value="F:transcription cis-regulatory region binding"/>
    <property type="evidence" value="ECO:0007669"/>
    <property type="project" value="TreeGrafter"/>
</dbReference>
<dbReference type="AlphaFoldDB" id="A0A656ILW1"/>
<evidence type="ECO:0000256" key="1">
    <source>
        <dbReference type="ARBA" id="ARBA00022491"/>
    </source>
</evidence>
<dbReference type="InterPro" id="IPR028082">
    <property type="entry name" value="Peripla_BP_I"/>
</dbReference>
<feature type="region of interest" description="Disordered" evidence="5">
    <location>
        <begin position="1"/>
        <end position="26"/>
    </location>
</feature>
<feature type="compositionally biased region" description="Basic and acidic residues" evidence="5">
    <location>
        <begin position="7"/>
        <end position="23"/>
    </location>
</feature>
<evidence type="ECO:0000256" key="5">
    <source>
        <dbReference type="SAM" id="MobiDB-lite"/>
    </source>
</evidence>
<dbReference type="SMART" id="SM00354">
    <property type="entry name" value="HTH_LACI"/>
    <property type="match status" value="1"/>
</dbReference>
<comment type="caution">
    <text evidence="7">The sequence shown here is derived from an EMBL/GenBank/DDBJ whole genome shotgun (WGS) entry which is preliminary data.</text>
</comment>
<dbReference type="InterPro" id="IPR010982">
    <property type="entry name" value="Lambda_DNA-bd_dom_sf"/>
</dbReference>
<keyword evidence="3" id="KW-0238">DNA-binding</keyword>
<evidence type="ECO:0000313" key="8">
    <source>
        <dbReference type="Proteomes" id="UP000014535"/>
    </source>
</evidence>
<dbReference type="Pfam" id="PF00356">
    <property type="entry name" value="LacI"/>
    <property type="match status" value="1"/>
</dbReference>
<feature type="domain" description="HTH lacI-type" evidence="6">
    <location>
        <begin position="31"/>
        <end position="85"/>
    </location>
</feature>
<dbReference type="EMBL" id="ATFT01000020">
    <property type="protein sequence ID" value="EPI74385.1"/>
    <property type="molecule type" value="Genomic_DNA"/>
</dbReference>
<dbReference type="SUPFAM" id="SSF53822">
    <property type="entry name" value="Periplasmic binding protein-like I"/>
    <property type="match status" value="1"/>
</dbReference>
<dbReference type="GO" id="GO:0003700">
    <property type="term" value="F:DNA-binding transcription factor activity"/>
    <property type="evidence" value="ECO:0007669"/>
    <property type="project" value="TreeGrafter"/>
</dbReference>
<accession>A0A656ILW1</accession>
<keyword evidence="4" id="KW-0804">Transcription</keyword>
<dbReference type="PANTHER" id="PTHR30146:SF151">
    <property type="entry name" value="HTH-TYPE TRANSCRIPTIONAL REPRESSOR CYTR"/>
    <property type="match status" value="1"/>
</dbReference>
<dbReference type="PROSITE" id="PS50932">
    <property type="entry name" value="HTH_LACI_2"/>
    <property type="match status" value="1"/>
</dbReference>
<dbReference type="PANTHER" id="PTHR30146">
    <property type="entry name" value="LACI-RELATED TRANSCRIPTIONAL REPRESSOR"/>
    <property type="match status" value="1"/>
</dbReference>
<proteinExistence type="predicted"/>
<dbReference type="Gene3D" id="3.40.50.2300">
    <property type="match status" value="2"/>
</dbReference>
<evidence type="ECO:0000256" key="3">
    <source>
        <dbReference type="ARBA" id="ARBA00023125"/>
    </source>
</evidence>
<dbReference type="NCBIfam" id="NF008269">
    <property type="entry name" value="PRK11041.1"/>
    <property type="match status" value="1"/>
</dbReference>
<dbReference type="Proteomes" id="UP000014535">
    <property type="component" value="Unassembled WGS sequence"/>
</dbReference>
<organism evidence="7 8">
    <name type="scientific">Salmonella enteritidis (strain 2009K0958)</name>
    <dbReference type="NCBI Taxonomy" id="1192586"/>
    <lineage>
        <taxon>Bacteria</taxon>
        <taxon>Pseudomonadati</taxon>
        <taxon>Pseudomonadota</taxon>
        <taxon>Gammaproteobacteria</taxon>
        <taxon>Enterobacterales</taxon>
        <taxon>Enterobacteriaceae</taxon>
        <taxon>Salmonella</taxon>
    </lineage>
</organism>
<dbReference type="FunFam" id="3.40.50.2300:FF:000116">
    <property type="entry name" value="HTH-type transcriptional repressor CytR"/>
    <property type="match status" value="1"/>
</dbReference>
<dbReference type="CDD" id="cd01392">
    <property type="entry name" value="HTH_LacI"/>
    <property type="match status" value="1"/>
</dbReference>
<dbReference type="PROSITE" id="PS00356">
    <property type="entry name" value="HTH_LACI_1"/>
    <property type="match status" value="1"/>
</dbReference>
<evidence type="ECO:0000259" key="6">
    <source>
        <dbReference type="PROSITE" id="PS50932"/>
    </source>
</evidence>
<dbReference type="Gene3D" id="1.10.260.40">
    <property type="entry name" value="lambda repressor-like DNA-binding domains"/>
    <property type="match status" value="1"/>
</dbReference>
<evidence type="ECO:0000256" key="4">
    <source>
        <dbReference type="ARBA" id="ARBA00023163"/>
    </source>
</evidence>
<dbReference type="InterPro" id="IPR000843">
    <property type="entry name" value="HTH_LacI"/>
</dbReference>
<name>A0A656ILW1_SALE2</name>
<evidence type="ECO:0000256" key="2">
    <source>
        <dbReference type="ARBA" id="ARBA00023015"/>
    </source>
</evidence>
<evidence type="ECO:0000313" key="7">
    <source>
        <dbReference type="EMBL" id="EPI74385.1"/>
    </source>
</evidence>
<protein>
    <submittedName>
        <fullName evidence="7">HTH-type transcriptional repressor CytR</fullName>
    </submittedName>
</protein>